<accession>A0A836BY90</accession>
<keyword evidence="1" id="KW-0732">Signal</keyword>
<reference evidence="2" key="1">
    <citation type="journal article" date="2020" name="bioRxiv">
        <title>Comparative genomics of Chlamydomonas.</title>
        <authorList>
            <person name="Craig R.J."/>
            <person name="Hasan A.R."/>
            <person name="Ness R.W."/>
            <person name="Keightley P.D."/>
        </authorList>
    </citation>
    <scope>NUCLEOTIDE SEQUENCE</scope>
    <source>
        <strain evidence="2">CCAP 11/70</strain>
    </source>
</reference>
<name>A0A836BY90_9CHLO</name>
<evidence type="ECO:0000256" key="1">
    <source>
        <dbReference type="SAM" id="SignalP"/>
    </source>
</evidence>
<proteinExistence type="predicted"/>
<protein>
    <submittedName>
        <fullName evidence="2">Uncharacterized protein</fullName>
    </submittedName>
</protein>
<dbReference type="AlphaFoldDB" id="A0A836BY90"/>
<organism evidence="2 3">
    <name type="scientific">Edaphochlamys debaryana</name>
    <dbReference type="NCBI Taxonomy" id="47281"/>
    <lineage>
        <taxon>Eukaryota</taxon>
        <taxon>Viridiplantae</taxon>
        <taxon>Chlorophyta</taxon>
        <taxon>core chlorophytes</taxon>
        <taxon>Chlorophyceae</taxon>
        <taxon>CS clade</taxon>
        <taxon>Chlamydomonadales</taxon>
        <taxon>Chlamydomonadales incertae sedis</taxon>
        <taxon>Edaphochlamys</taxon>
    </lineage>
</organism>
<keyword evidence="3" id="KW-1185">Reference proteome</keyword>
<feature type="chain" id="PRO_5032595723" evidence="1">
    <location>
        <begin position="34"/>
        <end position="125"/>
    </location>
</feature>
<evidence type="ECO:0000313" key="3">
    <source>
        <dbReference type="Proteomes" id="UP000612055"/>
    </source>
</evidence>
<dbReference type="EMBL" id="JAEHOE010000038">
    <property type="protein sequence ID" value="KAG2493330.1"/>
    <property type="molecule type" value="Genomic_DNA"/>
</dbReference>
<comment type="caution">
    <text evidence="2">The sequence shown here is derived from an EMBL/GenBank/DDBJ whole genome shotgun (WGS) entry which is preliminary data.</text>
</comment>
<dbReference type="Proteomes" id="UP000612055">
    <property type="component" value="Unassembled WGS sequence"/>
</dbReference>
<evidence type="ECO:0000313" key="2">
    <source>
        <dbReference type="EMBL" id="KAG2493330.1"/>
    </source>
</evidence>
<gene>
    <name evidence="2" type="ORF">HYH03_008465</name>
</gene>
<feature type="signal peptide" evidence="1">
    <location>
        <begin position="1"/>
        <end position="33"/>
    </location>
</feature>
<sequence>MTLQPRRIPATALALLGLLLAAGLLYGMGPAHAHATPRTLFTAGRALLQQGGGQGEGGDVCAPLRSALAFRECARGKGDSIDADCCGKYYTCINDATLVAAANQFLAGATTVDSAHRGCLRQQGR</sequence>